<dbReference type="Gene3D" id="3.40.190.290">
    <property type="match status" value="1"/>
</dbReference>
<proteinExistence type="inferred from homology"/>
<evidence type="ECO:0000256" key="2">
    <source>
        <dbReference type="ARBA" id="ARBA00023015"/>
    </source>
</evidence>
<comment type="caution">
    <text evidence="5">The sequence shown here is derived from an EMBL/GenBank/DDBJ whole genome shotgun (WGS) entry which is preliminary data.</text>
</comment>
<dbReference type="Pfam" id="PF00126">
    <property type="entry name" value="HTH_1"/>
    <property type="match status" value="1"/>
</dbReference>
<dbReference type="FunFam" id="1.10.10.10:FF:000001">
    <property type="entry name" value="LysR family transcriptional regulator"/>
    <property type="match status" value="1"/>
</dbReference>
<name>A0A369B5X2_9ENTE</name>
<dbReference type="PANTHER" id="PTHR30126:SF64">
    <property type="entry name" value="HTH-TYPE TRANSCRIPTIONAL REGULATOR CITR"/>
    <property type="match status" value="1"/>
</dbReference>
<keyword evidence="4" id="KW-0804">Transcription</keyword>
<dbReference type="RefSeq" id="WP_114288642.1">
    <property type="nucleotide sequence ID" value="NZ_JBMEAE010000002.1"/>
</dbReference>
<dbReference type="EMBL" id="NGJX01000018">
    <property type="protein sequence ID" value="RST98836.1"/>
    <property type="molecule type" value="Genomic_DNA"/>
</dbReference>
<dbReference type="PRINTS" id="PR00039">
    <property type="entry name" value="HTHLYSR"/>
</dbReference>
<evidence type="ECO:0000256" key="3">
    <source>
        <dbReference type="ARBA" id="ARBA00023125"/>
    </source>
</evidence>
<dbReference type="CDD" id="cd05466">
    <property type="entry name" value="PBP2_LTTR_substrate"/>
    <property type="match status" value="1"/>
</dbReference>
<dbReference type="Gene3D" id="1.10.10.10">
    <property type="entry name" value="Winged helix-like DNA-binding domain superfamily/Winged helix DNA-binding domain"/>
    <property type="match status" value="1"/>
</dbReference>
<dbReference type="GeneID" id="63145343"/>
<dbReference type="SUPFAM" id="SSF53850">
    <property type="entry name" value="Periplasmic binding protein-like II"/>
    <property type="match status" value="1"/>
</dbReference>
<dbReference type="GO" id="GO:0003700">
    <property type="term" value="F:DNA-binding transcription factor activity"/>
    <property type="evidence" value="ECO:0007669"/>
    <property type="project" value="InterPro"/>
</dbReference>
<dbReference type="OrthoDB" id="9803735at2"/>
<protein>
    <submittedName>
        <fullName evidence="5">LysR family transcriptional regulator</fullName>
    </submittedName>
</protein>
<dbReference type="InterPro" id="IPR000847">
    <property type="entry name" value="LysR_HTH_N"/>
</dbReference>
<gene>
    <name evidence="5" type="ORF">CBF32_12640</name>
</gene>
<evidence type="ECO:0000256" key="4">
    <source>
        <dbReference type="ARBA" id="ARBA00023163"/>
    </source>
</evidence>
<dbReference type="InterPro" id="IPR036390">
    <property type="entry name" value="WH_DNA-bd_sf"/>
</dbReference>
<sequence>MVNKLDLYRVFYEVAQHKSFSKAAKSLYLTQPAVSQSISQLETELDIRLFNRNPQGVILTEEGKLLYDYVHSALNLLSSGENKMEEFKNLQGGKIAIGVGDTISRYFLLPFLETFHQQYPDISFKLVNGTTFELVEILKQGKIDIAICNFPVEDDRLEKITCKNIQDTFVYGTKYNSEFNQPISIEDVLNYPIICLDQDSISRHFMDELLAKKNLSLNPEFELGSHDLLLDFARINLGVACVTREFSTSYIEPGLLKEIALTEEIPKRSIGICYLKNVSLSLASKKFVDIITDKTSEKI</sequence>
<accession>A0A369B5X2</accession>
<dbReference type="PROSITE" id="PS50931">
    <property type="entry name" value="HTH_LYSR"/>
    <property type="match status" value="1"/>
</dbReference>
<dbReference type="PANTHER" id="PTHR30126">
    <property type="entry name" value="HTH-TYPE TRANSCRIPTIONAL REGULATOR"/>
    <property type="match status" value="1"/>
</dbReference>
<dbReference type="GO" id="GO:0000976">
    <property type="term" value="F:transcription cis-regulatory region binding"/>
    <property type="evidence" value="ECO:0007669"/>
    <property type="project" value="TreeGrafter"/>
</dbReference>
<evidence type="ECO:0000256" key="1">
    <source>
        <dbReference type="ARBA" id="ARBA00009437"/>
    </source>
</evidence>
<dbReference type="SUPFAM" id="SSF46785">
    <property type="entry name" value="Winged helix' DNA-binding domain"/>
    <property type="match status" value="1"/>
</dbReference>
<dbReference type="Pfam" id="PF03466">
    <property type="entry name" value="LysR_substrate"/>
    <property type="match status" value="1"/>
</dbReference>
<dbReference type="Proteomes" id="UP000288197">
    <property type="component" value="Unassembled WGS sequence"/>
</dbReference>
<comment type="similarity">
    <text evidence="1">Belongs to the LysR transcriptional regulatory family.</text>
</comment>
<organism evidence="5 6">
    <name type="scientific">Vagococcus fluvialis</name>
    <dbReference type="NCBI Taxonomy" id="2738"/>
    <lineage>
        <taxon>Bacteria</taxon>
        <taxon>Bacillati</taxon>
        <taxon>Bacillota</taxon>
        <taxon>Bacilli</taxon>
        <taxon>Lactobacillales</taxon>
        <taxon>Enterococcaceae</taxon>
        <taxon>Vagococcus</taxon>
    </lineage>
</organism>
<keyword evidence="6" id="KW-1185">Reference proteome</keyword>
<dbReference type="InterPro" id="IPR005119">
    <property type="entry name" value="LysR_subst-bd"/>
</dbReference>
<dbReference type="AlphaFoldDB" id="A0A369B5X2"/>
<keyword evidence="3" id="KW-0238">DNA-binding</keyword>
<reference evidence="5 6" key="1">
    <citation type="submission" date="2017-05" db="EMBL/GenBank/DDBJ databases">
        <title>Vagococcus spp. assemblies.</title>
        <authorList>
            <person name="Gulvik C.A."/>
        </authorList>
    </citation>
    <scope>NUCLEOTIDE SEQUENCE [LARGE SCALE GENOMIC DNA]</scope>
    <source>
        <strain evidence="5 6">NCFB 2497</strain>
    </source>
</reference>
<keyword evidence="2" id="KW-0805">Transcription regulation</keyword>
<evidence type="ECO:0000313" key="5">
    <source>
        <dbReference type="EMBL" id="RST98836.1"/>
    </source>
</evidence>
<evidence type="ECO:0000313" key="6">
    <source>
        <dbReference type="Proteomes" id="UP000288197"/>
    </source>
</evidence>
<dbReference type="InterPro" id="IPR036388">
    <property type="entry name" value="WH-like_DNA-bd_sf"/>
</dbReference>